<evidence type="ECO:0000256" key="1">
    <source>
        <dbReference type="PROSITE-ProRule" id="PRU00169"/>
    </source>
</evidence>
<keyword evidence="1" id="KW-0597">Phosphoprotein</keyword>
<dbReference type="SUPFAM" id="SSF52172">
    <property type="entry name" value="CheY-like"/>
    <property type="match status" value="1"/>
</dbReference>
<sequence>MMKPNSSQLNKIDPIHTFDAPQPAYGDVIIIDENAAVRLLLAEILTEFGFSSVIFDHAEAAMSHLVDVQGKCPLIIADQGISNVSEALDFVKMAGDEWPLIPSILTSGHVIEDHLIPSSSSFLRKPYTLNQLESTVTAALSRASHMPQTRDASKTTLG</sequence>
<dbReference type="InterPro" id="IPR001789">
    <property type="entry name" value="Sig_transdc_resp-reg_receiver"/>
</dbReference>
<protein>
    <submittedName>
        <fullName evidence="3">Response regulator</fullName>
    </submittedName>
</protein>
<proteinExistence type="predicted"/>
<evidence type="ECO:0000313" key="3">
    <source>
        <dbReference type="EMBL" id="UTO15642.1"/>
    </source>
</evidence>
<dbReference type="PROSITE" id="PS50110">
    <property type="entry name" value="RESPONSE_REGULATORY"/>
    <property type="match status" value="1"/>
</dbReference>
<accession>A0ABY5ELL0</accession>
<evidence type="ECO:0000313" key="4">
    <source>
        <dbReference type="Proteomes" id="UP001059607"/>
    </source>
</evidence>
<dbReference type="InterPro" id="IPR011006">
    <property type="entry name" value="CheY-like_superfamily"/>
</dbReference>
<organism evidence="3 4">
    <name type="scientific">Pseudomonas nunensis</name>
    <dbReference type="NCBI Taxonomy" id="2961896"/>
    <lineage>
        <taxon>Bacteria</taxon>
        <taxon>Pseudomonadati</taxon>
        <taxon>Pseudomonadota</taxon>
        <taxon>Gammaproteobacteria</taxon>
        <taxon>Pseudomonadales</taxon>
        <taxon>Pseudomonadaceae</taxon>
        <taxon>Pseudomonas</taxon>
    </lineage>
</organism>
<dbReference type="Proteomes" id="UP001059607">
    <property type="component" value="Chromosome"/>
</dbReference>
<gene>
    <name evidence="3" type="ORF">NK667_04550</name>
</gene>
<dbReference type="EMBL" id="CP101125">
    <property type="protein sequence ID" value="UTO15642.1"/>
    <property type="molecule type" value="Genomic_DNA"/>
</dbReference>
<feature type="modified residue" description="4-aspartylphosphate" evidence="1">
    <location>
        <position position="78"/>
    </location>
</feature>
<name>A0ABY5ELL0_9PSED</name>
<feature type="domain" description="Response regulatory" evidence="2">
    <location>
        <begin position="27"/>
        <end position="140"/>
    </location>
</feature>
<reference evidence="3" key="1">
    <citation type="submission" date="2022-07" db="EMBL/GenBank/DDBJ databases">
        <title>Pseudomonas nunamit sp. nov. an antifungal species isolated from Greenland.</title>
        <authorList>
            <person name="Ntana F."/>
            <person name="Hennessy R.C."/>
            <person name="Zervas A."/>
            <person name="Stougaard P."/>
        </authorList>
    </citation>
    <scope>NUCLEOTIDE SEQUENCE</scope>
    <source>
        <strain evidence="3">In5</strain>
    </source>
</reference>
<dbReference type="Gene3D" id="3.40.50.2300">
    <property type="match status" value="1"/>
</dbReference>
<keyword evidence="4" id="KW-1185">Reference proteome</keyword>
<evidence type="ECO:0000259" key="2">
    <source>
        <dbReference type="PROSITE" id="PS50110"/>
    </source>
</evidence>
<dbReference type="RefSeq" id="WP_054613970.1">
    <property type="nucleotide sequence ID" value="NZ_CP101125.1"/>
</dbReference>